<gene>
    <name evidence="2" type="ORF">TUM19329_15660</name>
</gene>
<dbReference type="InterPro" id="IPR028140">
    <property type="entry name" value="TraM"/>
</dbReference>
<dbReference type="RefSeq" id="WP_173236860.1">
    <property type="nucleotide sequence ID" value="NZ_AP022839.1"/>
</dbReference>
<proteinExistence type="predicted"/>
<name>A0A6F8T3F3_9GAMM</name>
<dbReference type="Pfam" id="PF11657">
    <property type="entry name" value="Activator-TraM"/>
    <property type="match status" value="1"/>
</dbReference>
<accession>A0A6F8T3F3</accession>
<keyword evidence="1" id="KW-1133">Transmembrane helix</keyword>
<dbReference type="GO" id="GO:0009372">
    <property type="term" value="P:quorum sensing"/>
    <property type="evidence" value="ECO:0007669"/>
    <property type="project" value="InterPro"/>
</dbReference>
<dbReference type="Proteomes" id="UP000502894">
    <property type="component" value="Chromosome"/>
</dbReference>
<dbReference type="AlphaFoldDB" id="A0A6F8T3F3"/>
<evidence type="ECO:0000313" key="2">
    <source>
        <dbReference type="EMBL" id="BCA95205.1"/>
    </source>
</evidence>
<keyword evidence="3" id="KW-1185">Reference proteome</keyword>
<evidence type="ECO:0000256" key="1">
    <source>
        <dbReference type="SAM" id="Phobius"/>
    </source>
</evidence>
<dbReference type="EMBL" id="AP022839">
    <property type="protein sequence ID" value="BCA95205.1"/>
    <property type="molecule type" value="Genomic_DNA"/>
</dbReference>
<keyword evidence="1" id="KW-0812">Transmembrane</keyword>
<keyword evidence="1" id="KW-0472">Membrane</keyword>
<organism evidence="2 3">
    <name type="scientific">Legionella antarctica</name>
    <dbReference type="NCBI Taxonomy" id="2708020"/>
    <lineage>
        <taxon>Bacteria</taxon>
        <taxon>Pseudomonadati</taxon>
        <taxon>Pseudomonadota</taxon>
        <taxon>Gammaproteobacteria</taxon>
        <taxon>Legionellales</taxon>
        <taxon>Legionellaceae</taxon>
        <taxon>Legionella</taxon>
    </lineage>
</organism>
<protein>
    <submittedName>
        <fullName evidence="2">Uncharacterized protein</fullName>
    </submittedName>
</protein>
<reference evidence="2" key="1">
    <citation type="journal article" date="2020" name="Microbiol. Resour. Announc.">
        <title>Complete Genome Sequence of Novel Psychrotolerant Legionella Strain TUM19329, Isolated from Antarctic Lake Sediment.</title>
        <authorList>
            <person name="Shimada S."/>
            <person name="Nakai R."/>
            <person name="Aoki K."/>
            <person name="Shimoeda N."/>
            <person name="Ohno G."/>
            <person name="Miyazaki Y."/>
            <person name="Kudoh S."/>
            <person name="Imura S."/>
            <person name="Watanabe K."/>
            <person name="Ishii Y."/>
            <person name="Tateda K."/>
        </authorList>
    </citation>
    <scope>NUCLEOTIDE SEQUENCE [LARGE SCALE GENOMIC DNA]</scope>
    <source>
        <strain evidence="2">TUM19329</strain>
    </source>
</reference>
<sequence>MNSSYFSLILFQTCGPISQFKEEIEQISNQWKDNAKEKSEKILNRTLSVSKEVMAKTLHDATIQSVDTIQKAIFYALEESRRLTERAERISFFAMVSAGAAIFGLLCVLALFFFK</sequence>
<feature type="transmembrane region" description="Helical" evidence="1">
    <location>
        <begin position="90"/>
        <end position="114"/>
    </location>
</feature>
<dbReference type="KEGG" id="lant:TUM19329_15660"/>
<evidence type="ECO:0000313" key="3">
    <source>
        <dbReference type="Proteomes" id="UP000502894"/>
    </source>
</evidence>